<dbReference type="InterPro" id="IPR013381">
    <property type="entry name" value="CRISPR-assoc_prot_Cse1"/>
</dbReference>
<dbReference type="RefSeq" id="WP_156203428.1">
    <property type="nucleotide sequence ID" value="NZ_CP046457.1"/>
</dbReference>
<accession>A0A6I6DE90</accession>
<dbReference type="EMBL" id="CP046457">
    <property type="protein sequence ID" value="QGT99546.1"/>
    <property type="molecule type" value="Genomic_DNA"/>
</dbReference>
<dbReference type="OrthoDB" id="3187690at2"/>
<dbReference type="KEGG" id="salq:SYNTR_0953"/>
<dbReference type="NCBIfam" id="TIGR02547">
    <property type="entry name" value="casA_cse1"/>
    <property type="match status" value="1"/>
</dbReference>
<dbReference type="CDD" id="cd09729">
    <property type="entry name" value="Cse1_I-E"/>
    <property type="match status" value="1"/>
</dbReference>
<dbReference type="Pfam" id="PF09481">
    <property type="entry name" value="CRISPR_Cse1"/>
    <property type="match status" value="1"/>
</dbReference>
<proteinExistence type="predicted"/>
<name>A0A6I6DE90_9FIRM</name>
<evidence type="ECO:0000313" key="1">
    <source>
        <dbReference type="EMBL" id="QGT99546.1"/>
    </source>
</evidence>
<keyword evidence="2" id="KW-1185">Reference proteome</keyword>
<protein>
    <submittedName>
        <fullName evidence="1">CRISPR-associated protein, Cse1 family</fullName>
    </submittedName>
</protein>
<organism evidence="1 2">
    <name type="scientific">Candidatus Syntrophocurvum alkaliphilum</name>
    <dbReference type="NCBI Taxonomy" id="2293317"/>
    <lineage>
        <taxon>Bacteria</taxon>
        <taxon>Bacillati</taxon>
        <taxon>Bacillota</taxon>
        <taxon>Clostridia</taxon>
        <taxon>Eubacteriales</taxon>
        <taxon>Syntrophomonadaceae</taxon>
        <taxon>Candidatus Syntrophocurvum</taxon>
    </lineage>
</organism>
<reference evidence="2" key="1">
    <citation type="journal article" date="2019" name="Microbiology">
        <title>Complete Genome Sequence of an Uncultured Bacterium of the Candidate Phylum Bipolaricaulota.</title>
        <authorList>
            <person name="Kadnikov V.V."/>
            <person name="Mardanov A.V."/>
            <person name="Beletsky A.V."/>
            <person name="Frank Y.A."/>
            <person name="Karnachuk O.V."/>
            <person name="Ravin N.V."/>
        </authorList>
    </citation>
    <scope>NUCLEOTIDE SEQUENCE [LARGE SCALE GENOMIC DNA]</scope>
</reference>
<dbReference type="Proteomes" id="UP000426444">
    <property type="component" value="Chromosome"/>
</dbReference>
<evidence type="ECO:0000313" key="2">
    <source>
        <dbReference type="Proteomes" id="UP000426444"/>
    </source>
</evidence>
<sequence>MLEKEFNLLNEPWIMVMKEGGETQEVSILELFRKAPEHRSLAGELPTQDVAILRLLLAVLHAVFGRYDINGNFAPLASPYAALERWKALWDKGSFPMEIIEKYLLHFEDRFYLFHPEHPFYQVAGIEKATSYTAAKLNGELSESNNKSRLFPQRAGSQKLALQYSEAARWLIYINAFDDTAAKPTQKGLPSPGAGWLGKLGLITAVGKNLFETLTLNLVFLKNGGDELWGEEAPVWESEKVKSEERREITIPDNPSALLTLQSRRLCLKRHEDKVVGCELLGGDFFPKENALMEQMTLWRNASKKKTGPPEYNPKRHDPSRQLWRDFSVLTGQSEGNRTPGIISWLARLKGEQLISRTHFHFMTAAVKYGDKDFFADDVFSDSITFSGELLTDLGESWVNRIIGEIETTDRLVDQVGQLARNLVKASGNAEINGPRNAAKEQAYYRINQPFRRWLASIDPHKDDDKKDELCSQWWEQAKGIIQDLGKEMVNKSGPQAFAGRVEKDERTGKEYRYTAPEAYNRFLYQTSNRETLNRLYKKED</sequence>
<dbReference type="AlphaFoldDB" id="A0A6I6DE90"/>
<dbReference type="Gene3D" id="1.10.132.100">
    <property type="match status" value="1"/>
</dbReference>
<gene>
    <name evidence="1" type="ORF">SYNTR_0953</name>
</gene>